<evidence type="ECO:0000313" key="3">
    <source>
        <dbReference type="Proteomes" id="UP000251123"/>
    </source>
</evidence>
<accession>A0A2X3D202</accession>
<dbReference type="AlphaFoldDB" id="A0A2X3D202"/>
<feature type="transmembrane region" description="Helical" evidence="1">
    <location>
        <begin position="29"/>
        <end position="47"/>
    </location>
</feature>
<evidence type="ECO:0000256" key="1">
    <source>
        <dbReference type="SAM" id="Phobius"/>
    </source>
</evidence>
<keyword evidence="1" id="KW-1133">Transmembrane helix</keyword>
<feature type="transmembrane region" description="Helical" evidence="1">
    <location>
        <begin position="5"/>
        <end position="23"/>
    </location>
</feature>
<protein>
    <submittedName>
        <fullName evidence="2">Uncharacterized protein</fullName>
    </submittedName>
</protein>
<dbReference type="Proteomes" id="UP000251123">
    <property type="component" value="Unassembled WGS sequence"/>
</dbReference>
<name>A0A2X3D202_KLEPN</name>
<keyword evidence="1" id="KW-0472">Membrane</keyword>
<keyword evidence="1" id="KW-0812">Transmembrane</keyword>
<evidence type="ECO:0000313" key="2">
    <source>
        <dbReference type="EMBL" id="SQC19637.1"/>
    </source>
</evidence>
<proteinExistence type="predicted"/>
<sequence>MGHGVVLDCLGVGVLLLVIAPVLAKSPLIILLGAVGVLTGFLFSLWVSRKEPFKWIR</sequence>
<gene>
    <name evidence="2" type="ORF">NCTC9601_06104</name>
</gene>
<dbReference type="EMBL" id="UASN01000022">
    <property type="protein sequence ID" value="SQC19637.1"/>
    <property type="molecule type" value="Genomic_DNA"/>
</dbReference>
<reference evidence="2 3" key="1">
    <citation type="submission" date="2018-06" db="EMBL/GenBank/DDBJ databases">
        <authorList>
            <consortium name="Pathogen Informatics"/>
            <person name="Doyle S."/>
        </authorList>
    </citation>
    <scope>NUCLEOTIDE SEQUENCE [LARGE SCALE GENOMIC DNA]</scope>
    <source>
        <strain evidence="2 3">NCTC9601</strain>
    </source>
</reference>
<organism evidence="2 3">
    <name type="scientific">Klebsiella pneumoniae</name>
    <dbReference type="NCBI Taxonomy" id="573"/>
    <lineage>
        <taxon>Bacteria</taxon>
        <taxon>Pseudomonadati</taxon>
        <taxon>Pseudomonadota</taxon>
        <taxon>Gammaproteobacteria</taxon>
        <taxon>Enterobacterales</taxon>
        <taxon>Enterobacteriaceae</taxon>
        <taxon>Klebsiella/Raoultella group</taxon>
        <taxon>Klebsiella</taxon>
        <taxon>Klebsiella pneumoniae complex</taxon>
    </lineage>
</organism>